<dbReference type="EMBL" id="CP058601">
    <property type="protein sequence ID" value="QLG47592.1"/>
    <property type="molecule type" value="Genomic_DNA"/>
</dbReference>
<proteinExistence type="predicted"/>
<dbReference type="KEGG" id="haly:HYG82_01380"/>
<evidence type="ECO:0000313" key="2">
    <source>
        <dbReference type="EMBL" id="QLG47592.1"/>
    </source>
</evidence>
<protein>
    <submittedName>
        <fullName evidence="2">Uncharacterized protein</fullName>
    </submittedName>
</protein>
<evidence type="ECO:0000256" key="1">
    <source>
        <dbReference type="SAM" id="MobiDB-lite"/>
    </source>
</evidence>
<evidence type="ECO:0000313" key="3">
    <source>
        <dbReference type="Proteomes" id="UP000509241"/>
    </source>
</evidence>
<dbReference type="Proteomes" id="UP000509241">
    <property type="component" value="Chromosome"/>
</dbReference>
<reference evidence="2 3" key="1">
    <citation type="submission" date="2020-07" db="EMBL/GenBank/DDBJ databases">
        <authorList>
            <person name="Cui H."/>
        </authorList>
    </citation>
    <scope>NUCLEOTIDE SEQUENCE [LARGE SCALE GENOMIC DNA]</scope>
    <source>
        <strain evidence="2 3">YPL8</strain>
    </source>
</reference>
<accession>A0A7D5GJ69</accession>
<gene>
    <name evidence="2" type="ORF">HYG82_01380</name>
</gene>
<dbReference type="RefSeq" id="WP_179259334.1">
    <property type="nucleotide sequence ID" value="NZ_CP058601.1"/>
</dbReference>
<dbReference type="GeneID" id="56031901"/>
<organism evidence="2 3">
    <name type="scientific">Natrinema halophilum</name>
    <dbReference type="NCBI Taxonomy" id="1699371"/>
    <lineage>
        <taxon>Archaea</taxon>
        <taxon>Methanobacteriati</taxon>
        <taxon>Methanobacteriota</taxon>
        <taxon>Stenosarchaea group</taxon>
        <taxon>Halobacteria</taxon>
        <taxon>Halobacteriales</taxon>
        <taxon>Natrialbaceae</taxon>
        <taxon>Natrinema</taxon>
    </lineage>
</organism>
<feature type="region of interest" description="Disordered" evidence="1">
    <location>
        <begin position="70"/>
        <end position="131"/>
    </location>
</feature>
<sequence length="147" mass="16795">MGRRAVGSSNRNENLIALLVRDGLVFASRFDRGRFDRRTAAADRSSCRLVRRVRRNDLLEQFFGLLGGAPDQIRREQRGDEHRTGDNADDRQARDERQISPDSDDRQQRQQRDTDRTIEVPNPSANATQKPSVRVCSTIYAVRGWVG</sequence>
<feature type="compositionally biased region" description="Basic and acidic residues" evidence="1">
    <location>
        <begin position="72"/>
        <end position="118"/>
    </location>
</feature>
<keyword evidence="3" id="KW-1185">Reference proteome</keyword>
<dbReference type="AlphaFoldDB" id="A0A7D5GJ69"/>
<name>A0A7D5GJ69_9EURY</name>